<proteinExistence type="predicted"/>
<dbReference type="AlphaFoldDB" id="A0ABD6CDS9"/>
<dbReference type="RefSeq" id="WP_247381694.1">
    <property type="nucleotide sequence ID" value="NZ_JALLGV010000011.1"/>
</dbReference>
<sequence length="68" mass="7171">MDVAVVLDLLRGEGAFRAWQVGFITSVPDLVVELVVVPLVGNFVDSLGLDLLGSFGLAIVGQCFGIPR</sequence>
<evidence type="ECO:0008006" key="3">
    <source>
        <dbReference type="Google" id="ProtNLM"/>
    </source>
</evidence>
<evidence type="ECO:0000313" key="1">
    <source>
        <dbReference type="EMBL" id="MFD1588159.1"/>
    </source>
</evidence>
<organism evidence="1 2">
    <name type="scientific">Halorientalis brevis</name>
    <dbReference type="NCBI Taxonomy" id="1126241"/>
    <lineage>
        <taxon>Archaea</taxon>
        <taxon>Methanobacteriati</taxon>
        <taxon>Methanobacteriota</taxon>
        <taxon>Stenosarchaea group</taxon>
        <taxon>Halobacteria</taxon>
        <taxon>Halobacteriales</taxon>
        <taxon>Haloarculaceae</taxon>
        <taxon>Halorientalis</taxon>
    </lineage>
</organism>
<name>A0ABD6CDS9_9EURY</name>
<gene>
    <name evidence="1" type="ORF">ACFR9U_14340</name>
</gene>
<keyword evidence="2" id="KW-1185">Reference proteome</keyword>
<dbReference type="Proteomes" id="UP001597119">
    <property type="component" value="Unassembled WGS sequence"/>
</dbReference>
<accession>A0ABD6CDS9</accession>
<comment type="caution">
    <text evidence="1">The sequence shown here is derived from an EMBL/GenBank/DDBJ whole genome shotgun (WGS) entry which is preliminary data.</text>
</comment>
<dbReference type="EMBL" id="JBHUDJ010000009">
    <property type="protein sequence ID" value="MFD1588159.1"/>
    <property type="molecule type" value="Genomic_DNA"/>
</dbReference>
<reference evidence="1 2" key="1">
    <citation type="journal article" date="2019" name="Int. J. Syst. Evol. Microbiol.">
        <title>The Global Catalogue of Microorganisms (GCM) 10K type strain sequencing project: providing services to taxonomists for standard genome sequencing and annotation.</title>
        <authorList>
            <consortium name="The Broad Institute Genomics Platform"/>
            <consortium name="The Broad Institute Genome Sequencing Center for Infectious Disease"/>
            <person name="Wu L."/>
            <person name="Ma J."/>
        </authorList>
    </citation>
    <scope>NUCLEOTIDE SEQUENCE [LARGE SCALE GENOMIC DNA]</scope>
    <source>
        <strain evidence="1 2">CGMCC 1.12125</strain>
    </source>
</reference>
<protein>
    <recommendedName>
        <fullName evidence="3">MFS transporter</fullName>
    </recommendedName>
</protein>
<evidence type="ECO:0000313" key="2">
    <source>
        <dbReference type="Proteomes" id="UP001597119"/>
    </source>
</evidence>